<dbReference type="InterPro" id="IPR023379">
    <property type="entry name" value="BART_dom"/>
</dbReference>
<feature type="non-terminal residue" evidence="11">
    <location>
        <position position="107"/>
    </location>
</feature>
<evidence type="ECO:0000256" key="9">
    <source>
        <dbReference type="ARBA" id="ARBA00031593"/>
    </source>
</evidence>
<reference evidence="11" key="1">
    <citation type="submission" date="2023-10" db="EMBL/GenBank/DDBJ databases">
        <authorList>
            <person name="Chen Y."/>
            <person name="Shah S."/>
            <person name="Dougan E. K."/>
            <person name="Thang M."/>
            <person name="Chan C."/>
        </authorList>
    </citation>
    <scope>NUCLEOTIDE SEQUENCE [LARGE SCALE GENOMIC DNA]</scope>
</reference>
<dbReference type="Gene3D" id="1.20.1520.10">
    <property type="entry name" value="ADP-ribosylation factor-like 2-binding protein, domain"/>
    <property type="match status" value="1"/>
</dbReference>
<keyword evidence="5" id="KW-0963">Cytoplasm</keyword>
<name>A0ABN9XEI8_9DINO</name>
<comment type="subcellular location">
    <subcellularLocation>
        <location evidence="1">Cell projection</location>
        <location evidence="1">Cilium</location>
    </subcellularLocation>
    <subcellularLocation>
        <location evidence="2">Cytoplasm</location>
    </subcellularLocation>
</comment>
<evidence type="ECO:0000256" key="8">
    <source>
        <dbReference type="ARBA" id="ARBA00023273"/>
    </source>
</evidence>
<feature type="domain" description="BART" evidence="10">
    <location>
        <begin position="5"/>
        <end position="106"/>
    </location>
</feature>
<dbReference type="PANTHER" id="PTHR21532">
    <property type="entry name" value="PHOSPHODIESTERASE HL"/>
    <property type="match status" value="1"/>
</dbReference>
<dbReference type="InterPro" id="IPR038888">
    <property type="entry name" value="CFAP36"/>
</dbReference>
<gene>
    <name evidence="11" type="ORF">PCOR1329_LOCUS74871</name>
</gene>
<protein>
    <recommendedName>
        <fullName evidence="4">Cilia- and flagella-associated protein 36</fullName>
    </recommendedName>
    <alternativeName>
        <fullName evidence="9">Coiled-coil domain-containing protein 104</fullName>
    </alternativeName>
</protein>
<evidence type="ECO:0000259" key="10">
    <source>
        <dbReference type="Pfam" id="PF11527"/>
    </source>
</evidence>
<evidence type="ECO:0000256" key="1">
    <source>
        <dbReference type="ARBA" id="ARBA00004138"/>
    </source>
</evidence>
<keyword evidence="6" id="KW-0175">Coiled coil</keyword>
<organism evidence="11 12">
    <name type="scientific">Prorocentrum cordatum</name>
    <dbReference type="NCBI Taxonomy" id="2364126"/>
    <lineage>
        <taxon>Eukaryota</taxon>
        <taxon>Sar</taxon>
        <taxon>Alveolata</taxon>
        <taxon>Dinophyceae</taxon>
        <taxon>Prorocentrales</taxon>
        <taxon>Prorocentraceae</taxon>
        <taxon>Prorocentrum</taxon>
    </lineage>
</organism>
<dbReference type="EMBL" id="CAUYUJ010020180">
    <property type="protein sequence ID" value="CAK0896397.1"/>
    <property type="molecule type" value="Genomic_DNA"/>
</dbReference>
<evidence type="ECO:0000256" key="5">
    <source>
        <dbReference type="ARBA" id="ARBA00022490"/>
    </source>
</evidence>
<evidence type="ECO:0000256" key="7">
    <source>
        <dbReference type="ARBA" id="ARBA00023069"/>
    </source>
</evidence>
<keyword evidence="7" id="KW-0969">Cilium</keyword>
<evidence type="ECO:0000256" key="6">
    <source>
        <dbReference type="ARBA" id="ARBA00023054"/>
    </source>
</evidence>
<sequence>MAELAWLSDYVVTFMKSPTWIAPIQQFIDERCCIFEEGEENQLSHLQCHEQFKQLIQDLFVAHLVEVSVMPEEFESFCSAGLGGDQQLHRVLVEQLLSVDDFLTFKA</sequence>
<dbReference type="PANTHER" id="PTHR21532:SF0">
    <property type="entry name" value="CILIA- AND FLAGELLA-ASSOCIATED PROTEIN 36"/>
    <property type="match status" value="1"/>
</dbReference>
<keyword evidence="8" id="KW-0966">Cell projection</keyword>
<keyword evidence="12" id="KW-1185">Reference proteome</keyword>
<dbReference type="Proteomes" id="UP001189429">
    <property type="component" value="Unassembled WGS sequence"/>
</dbReference>
<evidence type="ECO:0000313" key="12">
    <source>
        <dbReference type="Proteomes" id="UP001189429"/>
    </source>
</evidence>
<dbReference type="Pfam" id="PF11527">
    <property type="entry name" value="ARL2_Bind_BART"/>
    <property type="match status" value="1"/>
</dbReference>
<accession>A0ABN9XEI8</accession>
<proteinExistence type="inferred from homology"/>
<evidence type="ECO:0000256" key="3">
    <source>
        <dbReference type="ARBA" id="ARBA00007460"/>
    </source>
</evidence>
<dbReference type="InterPro" id="IPR042541">
    <property type="entry name" value="BART_sf"/>
</dbReference>
<comment type="similarity">
    <text evidence="3">Belongs to the CFAP36 family.</text>
</comment>
<evidence type="ECO:0000256" key="2">
    <source>
        <dbReference type="ARBA" id="ARBA00004496"/>
    </source>
</evidence>
<comment type="caution">
    <text evidence="11">The sequence shown here is derived from an EMBL/GenBank/DDBJ whole genome shotgun (WGS) entry which is preliminary data.</text>
</comment>
<evidence type="ECO:0000313" key="11">
    <source>
        <dbReference type="EMBL" id="CAK0896397.1"/>
    </source>
</evidence>
<evidence type="ECO:0000256" key="4">
    <source>
        <dbReference type="ARBA" id="ARBA00021815"/>
    </source>
</evidence>